<reference evidence="2 3" key="1">
    <citation type="journal article" date="2014" name="BMC Genomics">
        <title>Comparative genome sequencing reveals chemotype-specific gene clusters in the toxigenic black mold Stachybotrys.</title>
        <authorList>
            <person name="Semeiks J."/>
            <person name="Borek D."/>
            <person name="Otwinowski Z."/>
            <person name="Grishin N.V."/>
        </authorList>
    </citation>
    <scope>NUCLEOTIDE SEQUENCE [LARGE SCALE GENOMIC DNA]</scope>
    <source>
        <strain evidence="2 3">IBT 40285</strain>
    </source>
</reference>
<proteinExistence type="predicted"/>
<keyword evidence="3" id="KW-1185">Reference proteome</keyword>
<dbReference type="EMBL" id="KL659480">
    <property type="protein sequence ID" value="KFA69450.1"/>
    <property type="molecule type" value="Genomic_DNA"/>
</dbReference>
<evidence type="ECO:0000313" key="3">
    <source>
        <dbReference type="Proteomes" id="UP000028524"/>
    </source>
</evidence>
<feature type="region of interest" description="Disordered" evidence="1">
    <location>
        <begin position="182"/>
        <end position="206"/>
    </location>
</feature>
<dbReference type="OrthoDB" id="1918685at2759"/>
<protein>
    <submittedName>
        <fullName evidence="2">Uncharacterized protein</fullName>
    </submittedName>
</protein>
<dbReference type="InParanoid" id="A0A084QZR5"/>
<evidence type="ECO:0000313" key="2">
    <source>
        <dbReference type="EMBL" id="KFA69450.1"/>
    </source>
</evidence>
<sequence length="479" mass="53198">MSDAVILDPAAIALAPGHEPFTPKPLIQDILRTKYCVPGSIFLVEGIDAVPVSHTGRWQVVRLLLGDGEHCMQALLSGPMQRFVHTGEVAVGSYVRLDKFDLKWCKGGDEEEGSEDMVYLAVEDVLTVGRNESFCALWEAEQEDALEELDVEDDLDLEESRLEYEASEVDKAQAFVFKPIQADAEPSPSPAKLPPATPHKETAYEDDTDSMMDELDPFEEYEALIFPERKILTPRKPTPRATPQKATQQKATPHRATPSKRTPYKNLTPQQLTPLKLALKKPEEQKPTPQKPTQRKLFDSSVAAPTAASAPAPAPVPPSAQPLSSKSSSKRAQPPIALPRDWHDRTLPLKLTTLYSIPYLPYRQNWSVNVLAILVSLDPVEPSPLPPFKQRKARIADPSTAKHVLLSIFLDPDKFTPAVGSAVLLVGVKNHPFDGGSLKKYASDGVFGDWWFEDPWEMEWCDVEGIKRWWAEMQSSAGV</sequence>
<feature type="region of interest" description="Disordered" evidence="1">
    <location>
        <begin position="226"/>
        <end position="339"/>
    </location>
</feature>
<dbReference type="Proteomes" id="UP000028524">
    <property type="component" value="Unassembled WGS sequence"/>
</dbReference>
<name>A0A084QZR5_STAC4</name>
<gene>
    <name evidence="2" type="ORF">S40285_04602</name>
</gene>
<accession>A0A084QZR5</accession>
<organism evidence="2 3">
    <name type="scientific">Stachybotrys chlorohalonatus (strain IBT 40285)</name>
    <dbReference type="NCBI Taxonomy" id="1283841"/>
    <lineage>
        <taxon>Eukaryota</taxon>
        <taxon>Fungi</taxon>
        <taxon>Dikarya</taxon>
        <taxon>Ascomycota</taxon>
        <taxon>Pezizomycotina</taxon>
        <taxon>Sordariomycetes</taxon>
        <taxon>Hypocreomycetidae</taxon>
        <taxon>Hypocreales</taxon>
        <taxon>Stachybotryaceae</taxon>
        <taxon>Stachybotrys</taxon>
    </lineage>
</organism>
<evidence type="ECO:0000256" key="1">
    <source>
        <dbReference type="SAM" id="MobiDB-lite"/>
    </source>
</evidence>
<dbReference type="AlphaFoldDB" id="A0A084QZR5"/>
<dbReference type="HOGENOM" id="CLU_037536_0_0_1"/>
<feature type="compositionally biased region" description="Pro residues" evidence="1">
    <location>
        <begin position="187"/>
        <end position="197"/>
    </location>
</feature>
<feature type="compositionally biased region" description="Low complexity" evidence="1">
    <location>
        <begin position="300"/>
        <end position="311"/>
    </location>
</feature>
<dbReference type="OMA" id="KTHEWEG"/>
<feature type="compositionally biased region" description="Low complexity" evidence="1">
    <location>
        <begin position="321"/>
        <end position="335"/>
    </location>
</feature>